<dbReference type="Proteomes" id="UP001158576">
    <property type="component" value="Chromosome 1"/>
</dbReference>
<name>A0ABN7STX7_OIKDI</name>
<gene>
    <name evidence="1" type="ORF">OKIOD_LOCUS10875</name>
</gene>
<dbReference type="InterPro" id="IPR015915">
    <property type="entry name" value="Kelch-typ_b-propeller"/>
</dbReference>
<reference evidence="1 2" key="1">
    <citation type="submission" date="2021-04" db="EMBL/GenBank/DDBJ databases">
        <authorList>
            <person name="Bliznina A."/>
        </authorList>
    </citation>
    <scope>NUCLEOTIDE SEQUENCE [LARGE SCALE GENOMIC DNA]</scope>
</reference>
<dbReference type="SUPFAM" id="SSF117281">
    <property type="entry name" value="Kelch motif"/>
    <property type="match status" value="1"/>
</dbReference>
<accession>A0ABN7STX7</accession>
<sequence length="385" mass="42894">MILQGFLIFKNPQINNPTYRQCIEEAASSLKKCVTACDPNNACFNACHESFLRTSSNCPCMAKCPAGCPCEDGYNCEPFMTAICEQRSGTYPGGQYKYILSPDGHFKENRLYHSPIINDIPYLEKARYGILNGEVYFFGGTSDNKKIAKLTDCGIEELSVRLLNNFSSWARTVTLPTNPDEIMLCSTHAVPYTKCENFDGQISRNNPFIMNYPHKCGCIALDNNFPTIIDGGDYTAEGPLPILSKVESLGISGWREEQDHPLEIRCPACTSVGDGLITIGGQTREEGVDTYLNDAFLFSNKVWSFAGQIKQRGGLSTLLFYGTHLFNFPGWQGDSVKKVERISWNGTYVTGTTIINEETGYCYRPIVFETLPDACADTCEEYCFP</sequence>
<keyword evidence="2" id="KW-1185">Reference proteome</keyword>
<organism evidence="1 2">
    <name type="scientific">Oikopleura dioica</name>
    <name type="common">Tunicate</name>
    <dbReference type="NCBI Taxonomy" id="34765"/>
    <lineage>
        <taxon>Eukaryota</taxon>
        <taxon>Metazoa</taxon>
        <taxon>Chordata</taxon>
        <taxon>Tunicata</taxon>
        <taxon>Appendicularia</taxon>
        <taxon>Copelata</taxon>
        <taxon>Oikopleuridae</taxon>
        <taxon>Oikopleura</taxon>
    </lineage>
</organism>
<dbReference type="EMBL" id="OU015566">
    <property type="protein sequence ID" value="CAG5105411.1"/>
    <property type="molecule type" value="Genomic_DNA"/>
</dbReference>
<protein>
    <submittedName>
        <fullName evidence="1">Oidioi.mRNA.OKI2018_I69.chr1.g2110.t1.cds</fullName>
    </submittedName>
</protein>
<evidence type="ECO:0000313" key="1">
    <source>
        <dbReference type="EMBL" id="CAG5105411.1"/>
    </source>
</evidence>
<proteinExistence type="predicted"/>
<evidence type="ECO:0000313" key="2">
    <source>
        <dbReference type="Proteomes" id="UP001158576"/>
    </source>
</evidence>